<keyword evidence="2" id="KW-1133">Transmembrane helix</keyword>
<feature type="compositionally biased region" description="Polar residues" evidence="1">
    <location>
        <begin position="276"/>
        <end position="285"/>
    </location>
</feature>
<dbReference type="HOGENOM" id="CLU_748521_0_0_1"/>
<feature type="transmembrane region" description="Helical" evidence="2">
    <location>
        <begin position="6"/>
        <end position="31"/>
    </location>
</feature>
<evidence type="ECO:0000256" key="1">
    <source>
        <dbReference type="SAM" id="MobiDB-lite"/>
    </source>
</evidence>
<dbReference type="EMBL" id="AMQN01007969">
    <property type="status" value="NOT_ANNOTATED_CDS"/>
    <property type="molecule type" value="Genomic_DNA"/>
</dbReference>
<evidence type="ECO:0000313" key="5">
    <source>
        <dbReference type="Proteomes" id="UP000014760"/>
    </source>
</evidence>
<evidence type="ECO:0000256" key="2">
    <source>
        <dbReference type="SAM" id="Phobius"/>
    </source>
</evidence>
<keyword evidence="5" id="KW-1185">Reference proteome</keyword>
<feature type="compositionally biased region" description="Polar residues" evidence="1">
    <location>
        <begin position="51"/>
        <end position="64"/>
    </location>
</feature>
<reference evidence="4" key="3">
    <citation type="submission" date="2015-06" db="UniProtKB">
        <authorList>
            <consortium name="EnsemblMetazoa"/>
        </authorList>
    </citation>
    <scope>IDENTIFICATION</scope>
</reference>
<evidence type="ECO:0000313" key="4">
    <source>
        <dbReference type="EnsemblMetazoa" id="CapteP206194"/>
    </source>
</evidence>
<feature type="region of interest" description="Disordered" evidence="1">
    <location>
        <begin position="114"/>
        <end position="156"/>
    </location>
</feature>
<dbReference type="EnsemblMetazoa" id="CapteT206194">
    <property type="protein sequence ID" value="CapteP206194"/>
    <property type="gene ID" value="CapteG206194"/>
</dbReference>
<organism evidence="3">
    <name type="scientific">Capitella teleta</name>
    <name type="common">Polychaete worm</name>
    <dbReference type="NCBI Taxonomy" id="283909"/>
    <lineage>
        <taxon>Eukaryota</taxon>
        <taxon>Metazoa</taxon>
        <taxon>Spiralia</taxon>
        <taxon>Lophotrochozoa</taxon>
        <taxon>Annelida</taxon>
        <taxon>Polychaeta</taxon>
        <taxon>Sedentaria</taxon>
        <taxon>Scolecida</taxon>
        <taxon>Capitellidae</taxon>
        <taxon>Capitella</taxon>
    </lineage>
</organism>
<name>R7UFQ9_CAPTE</name>
<keyword evidence="2" id="KW-0812">Transmembrane</keyword>
<reference evidence="3 5" key="2">
    <citation type="journal article" date="2013" name="Nature">
        <title>Insights into bilaterian evolution from three spiralian genomes.</title>
        <authorList>
            <person name="Simakov O."/>
            <person name="Marletaz F."/>
            <person name="Cho S.J."/>
            <person name="Edsinger-Gonzales E."/>
            <person name="Havlak P."/>
            <person name="Hellsten U."/>
            <person name="Kuo D.H."/>
            <person name="Larsson T."/>
            <person name="Lv J."/>
            <person name="Arendt D."/>
            <person name="Savage R."/>
            <person name="Osoegawa K."/>
            <person name="de Jong P."/>
            <person name="Grimwood J."/>
            <person name="Chapman J.A."/>
            <person name="Shapiro H."/>
            <person name="Aerts A."/>
            <person name="Otillar R.P."/>
            <person name="Terry A.Y."/>
            <person name="Boore J.L."/>
            <person name="Grigoriev I.V."/>
            <person name="Lindberg D.R."/>
            <person name="Seaver E.C."/>
            <person name="Weisblat D.A."/>
            <person name="Putnam N.H."/>
            <person name="Rokhsar D.S."/>
        </authorList>
    </citation>
    <scope>NUCLEOTIDE SEQUENCE</scope>
    <source>
        <strain evidence="3 5">I ESC-2004</strain>
    </source>
</reference>
<accession>R7UFQ9</accession>
<dbReference type="EMBL" id="KB301850">
    <property type="protein sequence ID" value="ELU05035.1"/>
    <property type="molecule type" value="Genomic_DNA"/>
</dbReference>
<feature type="region of interest" description="Disordered" evidence="1">
    <location>
        <begin position="262"/>
        <end position="285"/>
    </location>
</feature>
<gene>
    <name evidence="3" type="ORF">CAPTEDRAFT_206194</name>
</gene>
<proteinExistence type="predicted"/>
<feature type="compositionally biased region" description="Low complexity" evidence="1">
    <location>
        <begin position="265"/>
        <end position="275"/>
    </location>
</feature>
<sequence length="370" mass="41306">MVDTTQTVAIVLFVVGLFLILLAVGLVFFLFRRRKRRRRAKAARQRQVVRYQQNPTTDSVTISSSAPPPYVYSLSGKSKKTFGSVRSQSVDDRVSTVPSSTTAQIRSSTLSSKFPLKLRKTERKNSKLSSRSSEKPESQRKTASISTDRTKLRSESLLRTRPQIHSNTNRVPLHSYAAPNGTLVRTGSTPDLYELRYVDPSTFHRKRHRKAKNRLAMWGLEEMPRDRRVQTWLHRQQAPYAQTNLPQYTTNTLGHINLSEVRDVSSPPSRASSAPIETSSNSTHTVDSSAVAQALYLRWSPSMKRSSFGSEGTLHTGTSFQVASESTDTRSFIIPNKQLLASMHADAALVKQQVERAVGEIATTANEAAC</sequence>
<protein>
    <submittedName>
        <fullName evidence="3 4">Uncharacterized protein</fullName>
    </submittedName>
</protein>
<keyword evidence="2" id="KW-0472">Membrane</keyword>
<reference evidence="5" key="1">
    <citation type="submission" date="2012-12" db="EMBL/GenBank/DDBJ databases">
        <authorList>
            <person name="Hellsten U."/>
            <person name="Grimwood J."/>
            <person name="Chapman J.A."/>
            <person name="Shapiro H."/>
            <person name="Aerts A."/>
            <person name="Otillar R.P."/>
            <person name="Terry A.Y."/>
            <person name="Boore J.L."/>
            <person name="Simakov O."/>
            <person name="Marletaz F."/>
            <person name="Cho S.-J."/>
            <person name="Edsinger-Gonzales E."/>
            <person name="Havlak P."/>
            <person name="Kuo D.-H."/>
            <person name="Larsson T."/>
            <person name="Lv J."/>
            <person name="Arendt D."/>
            <person name="Savage R."/>
            <person name="Osoegawa K."/>
            <person name="de Jong P."/>
            <person name="Lindberg D.R."/>
            <person name="Seaver E.C."/>
            <person name="Weisblat D.A."/>
            <person name="Putnam N.H."/>
            <person name="Grigoriev I.V."/>
            <person name="Rokhsar D.S."/>
        </authorList>
    </citation>
    <scope>NUCLEOTIDE SEQUENCE</scope>
    <source>
        <strain evidence="5">I ESC-2004</strain>
    </source>
</reference>
<dbReference type="Proteomes" id="UP000014760">
    <property type="component" value="Unassembled WGS sequence"/>
</dbReference>
<evidence type="ECO:0000313" key="3">
    <source>
        <dbReference type="EMBL" id="ELU05035.1"/>
    </source>
</evidence>
<feature type="region of interest" description="Disordered" evidence="1">
    <location>
        <begin position="41"/>
        <end position="64"/>
    </location>
</feature>
<dbReference type="AlphaFoldDB" id="R7UFQ9"/>